<gene>
    <name evidence="1" type="ORF">BCR44DRAFT_1433993</name>
</gene>
<sequence length="332" mass="36858">MGRQLLPNFCLSDSMEIHTILWTVTVENKKMKPIHAPAATVAVLSDPHCCGPFSSPPLLQHLDDADLRPLSYMPEFLSARGMVTLRLAGDGHPVWGPEHRARCDVAIKLAQFLTRRMLATRLNKRAKPETLVQKNILVGVPTHATSPTKPTTNVNVVSTSHRAVASAIAARTLVAPRAKLLMEQTRSRLARKLRDRPTMSEVVNAGLVPAHLVVPAARFGTGSDSETLANSGCYLPLLTQQVALNNFLKMRKLKSKIAARRVGERVLQPNLVSIDMDRVVEDMNLFLLVRLKPSEMAERRMLRDWDLAALVCPPNVRDKIRFWEDLVAVSAD</sequence>
<evidence type="ECO:0000313" key="2">
    <source>
        <dbReference type="Proteomes" id="UP000193411"/>
    </source>
</evidence>
<keyword evidence="2" id="KW-1185">Reference proteome</keyword>
<dbReference type="OrthoDB" id="10666686at2759"/>
<accession>A0A1Y2HM71</accession>
<name>A0A1Y2HM71_9FUNG</name>
<dbReference type="EMBL" id="MCFL01000021">
    <property type="protein sequence ID" value="ORZ35690.1"/>
    <property type="molecule type" value="Genomic_DNA"/>
</dbReference>
<reference evidence="1 2" key="1">
    <citation type="submission" date="2016-07" db="EMBL/GenBank/DDBJ databases">
        <title>Pervasive Adenine N6-methylation of Active Genes in Fungi.</title>
        <authorList>
            <consortium name="DOE Joint Genome Institute"/>
            <person name="Mondo S.J."/>
            <person name="Dannebaum R.O."/>
            <person name="Kuo R.C."/>
            <person name="Labutti K."/>
            <person name="Haridas S."/>
            <person name="Kuo A."/>
            <person name="Salamov A."/>
            <person name="Ahrendt S.R."/>
            <person name="Lipzen A."/>
            <person name="Sullivan W."/>
            <person name="Andreopoulos W.B."/>
            <person name="Clum A."/>
            <person name="Lindquist E."/>
            <person name="Daum C."/>
            <person name="Ramamoorthy G.K."/>
            <person name="Gryganskyi A."/>
            <person name="Culley D."/>
            <person name="Magnuson J.K."/>
            <person name="James T.Y."/>
            <person name="O'Malley M.A."/>
            <person name="Stajich J.E."/>
            <person name="Spatafora J.W."/>
            <person name="Visel A."/>
            <person name="Grigoriev I.V."/>
        </authorList>
    </citation>
    <scope>NUCLEOTIDE SEQUENCE [LARGE SCALE GENOMIC DNA]</scope>
    <source>
        <strain evidence="1 2">PL171</strain>
    </source>
</reference>
<protein>
    <submittedName>
        <fullName evidence="1">Uncharacterized protein</fullName>
    </submittedName>
</protein>
<comment type="caution">
    <text evidence="1">The sequence shown here is derived from an EMBL/GenBank/DDBJ whole genome shotgun (WGS) entry which is preliminary data.</text>
</comment>
<dbReference type="Proteomes" id="UP000193411">
    <property type="component" value="Unassembled WGS sequence"/>
</dbReference>
<evidence type="ECO:0000313" key="1">
    <source>
        <dbReference type="EMBL" id="ORZ35690.1"/>
    </source>
</evidence>
<dbReference type="AlphaFoldDB" id="A0A1Y2HM71"/>
<proteinExistence type="predicted"/>
<organism evidence="1 2">
    <name type="scientific">Catenaria anguillulae PL171</name>
    <dbReference type="NCBI Taxonomy" id="765915"/>
    <lineage>
        <taxon>Eukaryota</taxon>
        <taxon>Fungi</taxon>
        <taxon>Fungi incertae sedis</taxon>
        <taxon>Blastocladiomycota</taxon>
        <taxon>Blastocladiomycetes</taxon>
        <taxon>Blastocladiales</taxon>
        <taxon>Catenariaceae</taxon>
        <taxon>Catenaria</taxon>
    </lineage>
</organism>